<dbReference type="PRINTS" id="PR00756">
    <property type="entry name" value="ALADIPTASE"/>
</dbReference>
<dbReference type="GO" id="GO:0042277">
    <property type="term" value="F:peptide binding"/>
    <property type="evidence" value="ECO:0007669"/>
    <property type="project" value="TreeGrafter"/>
</dbReference>
<evidence type="ECO:0000256" key="14">
    <source>
        <dbReference type="ARBA" id="ARBA00023157"/>
    </source>
</evidence>
<keyword evidence="6" id="KW-0812">Transmembrane</keyword>
<keyword evidence="14" id="KW-1015">Disulfide bond</keyword>
<evidence type="ECO:0000256" key="7">
    <source>
        <dbReference type="ARBA" id="ARBA00022723"/>
    </source>
</evidence>
<feature type="domain" description="Peptidase M1 membrane alanine aminopeptidase" evidence="21">
    <location>
        <begin position="281"/>
        <end position="484"/>
    </location>
</feature>
<dbReference type="Gene3D" id="2.60.40.1910">
    <property type="match status" value="1"/>
</dbReference>
<dbReference type="Gene3D" id="2.60.40.1730">
    <property type="entry name" value="tricorn interacting facor f3 domain"/>
    <property type="match status" value="1"/>
</dbReference>
<evidence type="ECO:0000256" key="1">
    <source>
        <dbReference type="ARBA" id="ARBA00004401"/>
    </source>
</evidence>
<dbReference type="Pfam" id="PF01433">
    <property type="entry name" value="Peptidase_M1"/>
    <property type="match status" value="1"/>
</dbReference>
<dbReference type="InterPro" id="IPR045357">
    <property type="entry name" value="Aminopeptidase_N-like_N"/>
</dbReference>
<keyword evidence="11" id="KW-1133">Transmembrane helix</keyword>
<dbReference type="Gene3D" id="1.25.50.20">
    <property type="match status" value="1"/>
</dbReference>
<evidence type="ECO:0000256" key="3">
    <source>
        <dbReference type="ARBA" id="ARBA00022438"/>
    </source>
</evidence>
<dbReference type="Pfam" id="PF11838">
    <property type="entry name" value="ERAP1_C"/>
    <property type="match status" value="1"/>
</dbReference>
<feature type="active site" description="Proton acceptor" evidence="16">
    <location>
        <position position="354"/>
    </location>
</feature>
<evidence type="ECO:0000256" key="8">
    <source>
        <dbReference type="ARBA" id="ARBA00022801"/>
    </source>
</evidence>
<dbReference type="EMBL" id="CAAE01014706">
    <property type="protein sequence ID" value="CAG03110.1"/>
    <property type="molecule type" value="Genomic_DNA"/>
</dbReference>
<dbReference type="GO" id="GO:0005737">
    <property type="term" value="C:cytoplasm"/>
    <property type="evidence" value="ECO:0007669"/>
    <property type="project" value="TreeGrafter"/>
</dbReference>
<feature type="domain" description="ERAP1-like C-terminal" evidence="22">
    <location>
        <begin position="631"/>
        <end position="832"/>
    </location>
</feature>
<keyword evidence="4" id="KW-1003">Cell membrane</keyword>
<dbReference type="KEGG" id="tng:GSTEN00022420G001"/>
<dbReference type="InterPro" id="IPR042097">
    <property type="entry name" value="Aminopeptidase_N-like_N_sf"/>
</dbReference>
<dbReference type="HOGENOM" id="CLU_003705_0_1_1"/>
<evidence type="ECO:0000256" key="16">
    <source>
        <dbReference type="PIRSR" id="PIRSR634016-1"/>
    </source>
</evidence>
<evidence type="ECO:0000256" key="10">
    <source>
        <dbReference type="ARBA" id="ARBA00022968"/>
    </source>
</evidence>
<comment type="subcellular location">
    <subcellularLocation>
        <location evidence="1">Cell membrane</location>
        <topology evidence="1">Single-pass type II membrane protein</topology>
    </subcellularLocation>
</comment>
<dbReference type="AlphaFoldDB" id="Q4S8C2"/>
<keyword evidence="15" id="KW-0325">Glycoprotein</keyword>
<dbReference type="GO" id="GO:0005886">
    <property type="term" value="C:plasma membrane"/>
    <property type="evidence" value="ECO:0007669"/>
    <property type="project" value="UniProtKB-SubCell"/>
</dbReference>
<dbReference type="InterPro" id="IPR034016">
    <property type="entry name" value="M1_APN-typ"/>
</dbReference>
<feature type="binding site" evidence="17">
    <location>
        <position position="376"/>
    </location>
    <ligand>
        <name>Zn(2+)</name>
        <dbReference type="ChEBI" id="CHEBI:29105"/>
        <note>catalytic</note>
    </ligand>
</feature>
<dbReference type="SUPFAM" id="SSF55486">
    <property type="entry name" value="Metalloproteases ('zincins'), catalytic domain"/>
    <property type="match status" value="1"/>
</dbReference>
<feature type="region of interest" description="Disordered" evidence="20">
    <location>
        <begin position="43"/>
        <end position="71"/>
    </location>
</feature>
<comment type="similarity">
    <text evidence="2 19">Belongs to the peptidase M1 family.</text>
</comment>
<reference evidence="24" key="1">
    <citation type="journal article" date="2004" name="Nature">
        <title>Genome duplication in the teleost fish Tetraodon nigroviridis reveals the early vertebrate proto-karyotype.</title>
        <authorList>
            <person name="Jaillon O."/>
            <person name="Aury J.-M."/>
            <person name="Brunet F."/>
            <person name="Petit J.-L."/>
            <person name="Stange-Thomann N."/>
            <person name="Mauceli E."/>
            <person name="Bouneau L."/>
            <person name="Fischer C."/>
            <person name="Ozouf-Costaz C."/>
            <person name="Bernot A."/>
            <person name="Nicaud S."/>
            <person name="Jaffe D."/>
            <person name="Fisher S."/>
            <person name="Lutfalla G."/>
            <person name="Dossat C."/>
            <person name="Segurens B."/>
            <person name="Dasilva C."/>
            <person name="Salanoubat M."/>
            <person name="Levy M."/>
            <person name="Boudet N."/>
            <person name="Castellano S."/>
            <person name="Anthouard V."/>
            <person name="Jubin C."/>
            <person name="Castelli V."/>
            <person name="Katinka M."/>
            <person name="Vacherie B."/>
            <person name="Biemont C."/>
            <person name="Skalli Z."/>
            <person name="Cattolico L."/>
            <person name="Poulain J."/>
            <person name="De Berardinis V."/>
            <person name="Cruaud C."/>
            <person name="Duprat S."/>
            <person name="Brottier P."/>
            <person name="Coutanceau J.-P."/>
            <person name="Gouzy J."/>
            <person name="Parra G."/>
            <person name="Lardier G."/>
            <person name="Chapple C."/>
            <person name="McKernan K.J."/>
            <person name="McEwan P."/>
            <person name="Bosak S."/>
            <person name="Kellis M."/>
            <person name="Volff J.-N."/>
            <person name="Guigo R."/>
            <person name="Zody M.C."/>
            <person name="Mesirov J."/>
            <person name="Lindblad-Toh K."/>
            <person name="Birren B."/>
            <person name="Nusbaum C."/>
            <person name="Kahn D."/>
            <person name="Robinson-Rechavi M."/>
            <person name="Laudet V."/>
            <person name="Schachter V."/>
            <person name="Quetier F."/>
            <person name="Saurin W."/>
            <person name="Scarpelli C."/>
            <person name="Wincker P."/>
            <person name="Lander E.S."/>
            <person name="Weissenbach J."/>
            <person name="Roest Crollius H."/>
        </authorList>
    </citation>
    <scope>NUCLEOTIDE SEQUENCE [LARGE SCALE GENOMIC DNA]</scope>
</reference>
<dbReference type="SUPFAM" id="SSF63737">
    <property type="entry name" value="Leukotriene A4 hydrolase N-terminal domain"/>
    <property type="match status" value="1"/>
</dbReference>
<keyword evidence="9 17" id="KW-0862">Zinc</keyword>
<evidence type="ECO:0000256" key="13">
    <source>
        <dbReference type="ARBA" id="ARBA00023136"/>
    </source>
</evidence>
<dbReference type="OrthoDB" id="510539at2759"/>
<keyword evidence="12 19" id="KW-0482">Metalloprotease</keyword>
<dbReference type="InterPro" id="IPR050344">
    <property type="entry name" value="Peptidase_M1_aminopeptidases"/>
</dbReference>
<dbReference type="EC" id="3.4.11.-" evidence="19"/>
<dbReference type="InterPro" id="IPR014782">
    <property type="entry name" value="Peptidase_M1_dom"/>
</dbReference>
<evidence type="ECO:0000256" key="15">
    <source>
        <dbReference type="ARBA" id="ARBA00023180"/>
    </source>
</evidence>
<dbReference type="MEROPS" id="M01.001"/>
<dbReference type="Gene3D" id="1.10.390.10">
    <property type="entry name" value="Neutral Protease Domain 2"/>
    <property type="match status" value="1"/>
</dbReference>
<evidence type="ECO:0000313" key="24">
    <source>
        <dbReference type="EMBL" id="CAG03110.1"/>
    </source>
</evidence>
<dbReference type="GO" id="GO:0070006">
    <property type="term" value="F:metalloaminopeptidase activity"/>
    <property type="evidence" value="ECO:0007669"/>
    <property type="project" value="TreeGrafter"/>
</dbReference>
<reference evidence="24" key="2">
    <citation type="submission" date="2004-02" db="EMBL/GenBank/DDBJ databases">
        <authorList>
            <consortium name="Genoscope"/>
            <consortium name="Whitehead Institute Centre for Genome Research"/>
        </authorList>
    </citation>
    <scope>NUCLEOTIDE SEQUENCE</scope>
</reference>
<dbReference type="PANTHER" id="PTHR11533:SF172">
    <property type="entry name" value="AMINOPEPTIDASE N"/>
    <property type="match status" value="1"/>
</dbReference>
<evidence type="ECO:0000256" key="9">
    <source>
        <dbReference type="ARBA" id="ARBA00022833"/>
    </source>
</evidence>
<comment type="cofactor">
    <cofactor evidence="17 19">
        <name>Zn(2+)</name>
        <dbReference type="ChEBI" id="CHEBI:29105"/>
    </cofactor>
    <text evidence="17 19">Binds 1 zinc ion per subunit.</text>
</comment>
<feature type="region of interest" description="Disordered" evidence="20">
    <location>
        <begin position="852"/>
        <end position="883"/>
    </location>
</feature>
<dbReference type="GO" id="GO:0006508">
    <property type="term" value="P:proteolysis"/>
    <property type="evidence" value="ECO:0007669"/>
    <property type="project" value="UniProtKB-KW"/>
</dbReference>
<evidence type="ECO:0000256" key="5">
    <source>
        <dbReference type="ARBA" id="ARBA00022670"/>
    </source>
</evidence>
<dbReference type="GO" id="GO:0008270">
    <property type="term" value="F:zinc ion binding"/>
    <property type="evidence" value="ECO:0007669"/>
    <property type="project" value="UniProtKB-UniRule"/>
</dbReference>
<gene>
    <name evidence="24" type="ORF">GSTENG00022420001</name>
</gene>
<feature type="binding site" evidence="17">
    <location>
        <position position="353"/>
    </location>
    <ligand>
        <name>Zn(2+)</name>
        <dbReference type="ChEBI" id="CHEBI:29105"/>
        <note>catalytic</note>
    </ligand>
</feature>
<keyword evidence="10" id="KW-0735">Signal-anchor</keyword>
<evidence type="ECO:0000259" key="23">
    <source>
        <dbReference type="Pfam" id="PF17900"/>
    </source>
</evidence>
<dbReference type="GO" id="GO:0043171">
    <property type="term" value="P:peptide catabolic process"/>
    <property type="evidence" value="ECO:0007669"/>
    <property type="project" value="TreeGrafter"/>
</dbReference>
<keyword evidence="7 17" id="KW-0479">Metal-binding</keyword>
<keyword evidence="3 19" id="KW-0031">Aminopeptidase</keyword>
<dbReference type="Pfam" id="PF17900">
    <property type="entry name" value="Peptidase_M1_N"/>
    <property type="match status" value="1"/>
</dbReference>
<evidence type="ECO:0000256" key="19">
    <source>
        <dbReference type="RuleBase" id="RU364040"/>
    </source>
</evidence>
<evidence type="ECO:0000259" key="22">
    <source>
        <dbReference type="Pfam" id="PF11838"/>
    </source>
</evidence>
<proteinExistence type="inferred from homology"/>
<evidence type="ECO:0000256" key="12">
    <source>
        <dbReference type="ARBA" id="ARBA00023049"/>
    </source>
</evidence>
<evidence type="ECO:0000256" key="4">
    <source>
        <dbReference type="ARBA" id="ARBA00022475"/>
    </source>
</evidence>
<dbReference type="CDD" id="cd09601">
    <property type="entry name" value="M1_APN-Q_like"/>
    <property type="match status" value="1"/>
</dbReference>
<feature type="binding site" evidence="17">
    <location>
        <position position="357"/>
    </location>
    <ligand>
        <name>Zn(2+)</name>
        <dbReference type="ChEBI" id="CHEBI:29105"/>
        <note>catalytic</note>
    </ligand>
</feature>
<evidence type="ECO:0000259" key="21">
    <source>
        <dbReference type="Pfam" id="PF01433"/>
    </source>
</evidence>
<evidence type="ECO:0000256" key="6">
    <source>
        <dbReference type="ARBA" id="ARBA00022692"/>
    </source>
</evidence>
<organism evidence="24">
    <name type="scientific">Tetraodon nigroviridis</name>
    <name type="common">Spotted green pufferfish</name>
    <name type="synonym">Chelonodon nigroviridis</name>
    <dbReference type="NCBI Taxonomy" id="99883"/>
    <lineage>
        <taxon>Eukaryota</taxon>
        <taxon>Metazoa</taxon>
        <taxon>Chordata</taxon>
        <taxon>Craniata</taxon>
        <taxon>Vertebrata</taxon>
        <taxon>Euteleostomi</taxon>
        <taxon>Actinopterygii</taxon>
        <taxon>Neopterygii</taxon>
        <taxon>Teleostei</taxon>
        <taxon>Neoteleostei</taxon>
        <taxon>Acanthomorphata</taxon>
        <taxon>Eupercaria</taxon>
        <taxon>Tetraodontiformes</taxon>
        <taxon>Tetradontoidea</taxon>
        <taxon>Tetraodontidae</taxon>
        <taxon>Tetraodon</taxon>
    </lineage>
</organism>
<keyword evidence="8 19" id="KW-0378">Hydrolase</keyword>
<evidence type="ECO:0000256" key="18">
    <source>
        <dbReference type="PIRSR" id="PIRSR634016-4"/>
    </source>
</evidence>
<keyword evidence="13" id="KW-0472">Membrane</keyword>
<dbReference type="FunFam" id="1.10.390.10:FF:000006">
    <property type="entry name" value="Puromycin-sensitive aminopeptidase"/>
    <property type="match status" value="1"/>
</dbReference>
<evidence type="ECO:0000256" key="11">
    <source>
        <dbReference type="ARBA" id="ARBA00022989"/>
    </source>
</evidence>
<accession>Q4S8C2</accession>
<dbReference type="InterPro" id="IPR001930">
    <property type="entry name" value="Peptidase_M1"/>
</dbReference>
<dbReference type="FunFam" id="2.60.40.1910:FF:000005">
    <property type="entry name" value="Aminopeptidase"/>
    <property type="match status" value="1"/>
</dbReference>
<feature type="site" description="Transition state stabilizer" evidence="18">
    <location>
        <position position="459"/>
    </location>
</feature>
<dbReference type="PROSITE" id="PS51257">
    <property type="entry name" value="PROKAR_LIPOPROTEIN"/>
    <property type="match status" value="1"/>
</dbReference>
<dbReference type="InterPro" id="IPR024571">
    <property type="entry name" value="ERAP1-like_C_dom"/>
</dbReference>
<dbReference type="FunFam" id="1.25.50.20:FF:000001">
    <property type="entry name" value="Aminopeptidase"/>
    <property type="match status" value="1"/>
</dbReference>
<dbReference type="InterPro" id="IPR027268">
    <property type="entry name" value="Peptidase_M4/M1_CTD_sf"/>
</dbReference>
<dbReference type="PANTHER" id="PTHR11533">
    <property type="entry name" value="PROTEASE M1 ZINC METALLOPROTEASE"/>
    <property type="match status" value="1"/>
</dbReference>
<sequence length="943" mass="105995">MKKGFYLSQAAAAACLLTAIAAAAVIIALSVVYSQEKSKSQAACSTTTTEPGVPTTPGPPSTPSTPKEPWQRYRLPDTLRPVSYNVTLWPQLQPNGDQGHHTVLRGLDGAPTPSLRRTWLEVPTQYLVVQLSGPLVAGSSYQLYTQFVGELADDLAGFYRSEYTMDGERRVLAASQMQATAARKVFPCFDEPAMKAVFHITLIHPHGTVALSNSMNYEPLNVTMDGEKLLLTSFEPTQLMSTYVLALAVCDFTFRETRLADNTLIRVWARKTAIELGHGDYALEKTGPILAFYEDYYNSSYPLCKSDQIAIPDFEAGAMENWGLVMYSEPALLYNPAGSSNEDKEWVVKVISHELAHMWFGNLVTMRWWNDLWLNEGLANYISYLGSNYTEPEWGLSSEALIQTWTHLDSSFQPDLMVLNEVISVMRMDALASSHPLSSKEDDIQTPFDIEQLFDSITYSKGAAVLRMLSDFITEEAFTTGLRAVKQAGVKLPHSVDAIMNRWILQMGFPVVTIDTRTGSVRQQHFLLGADPAVVTPSEFNYTWFVPIKWIKNGGAEQLFWLLEKEKTNPDLVLDSSGWLLANVDMKGFYRVNYDPAHWERLLAILTSRPQVGSRSQLVCCLCPVEASEHLSFQDIPLINRVQIIDDAFNLARAGMVNITLALRTTRFLEKEHEYMPWQAARDNLGYIFLMFGRSEVFGSIQAYLRKQVTPLFNYFSRITANWTRSPERHTDLYNQVNAITLACSAGVTGCKDLTTGWFREWMRNPDNNTISLNLKSTVYCNAIASGGAEEWDFAWSMFQNSSLASEAEKLLHSLSCTQRPWLLNRSVRLSSSRVLPARSCPHASVLQVPALLPGPRQDPQAGRPRHHHANQQQRRGPAPGVEFCPSRVGRHHSVLLQFKEEQAKELSVDLALERVRTNMKWVSLNKEQVVDWFSREVSSGSH</sequence>
<name>Q4S8C2_TETNG</name>
<keyword evidence="5 19" id="KW-0645">Protease</keyword>
<dbReference type="GO" id="GO:0005615">
    <property type="term" value="C:extracellular space"/>
    <property type="evidence" value="ECO:0007669"/>
    <property type="project" value="TreeGrafter"/>
</dbReference>
<feature type="domain" description="Aminopeptidase N-like N-terminal" evidence="23">
    <location>
        <begin position="115"/>
        <end position="244"/>
    </location>
</feature>
<feature type="compositionally biased region" description="Pro residues" evidence="20">
    <location>
        <begin position="54"/>
        <end position="63"/>
    </location>
</feature>
<evidence type="ECO:0000256" key="17">
    <source>
        <dbReference type="PIRSR" id="PIRSR634016-3"/>
    </source>
</evidence>
<evidence type="ECO:0000256" key="2">
    <source>
        <dbReference type="ARBA" id="ARBA00010136"/>
    </source>
</evidence>
<protein>
    <recommendedName>
        <fullName evidence="19">Aminopeptidase</fullName>
        <ecNumber evidence="19">3.4.11.-</ecNumber>
    </recommendedName>
</protein>
<evidence type="ECO:0000256" key="20">
    <source>
        <dbReference type="SAM" id="MobiDB-lite"/>
    </source>
</evidence>
<comment type="caution">
    <text evidence="24">The sequence shown here is derived from an EMBL/GenBank/DDBJ whole genome shotgun (WGS) entry which is preliminary data.</text>
</comment>